<feature type="compositionally biased region" description="Pro residues" evidence="7">
    <location>
        <begin position="239"/>
        <end position="256"/>
    </location>
</feature>
<keyword evidence="12" id="KW-1185">Reference proteome</keyword>
<name>A0A507CZF2_9FUNG</name>
<feature type="compositionally biased region" description="Basic and acidic residues" evidence="7">
    <location>
        <begin position="1"/>
        <end position="10"/>
    </location>
</feature>
<evidence type="ECO:0000313" key="13">
    <source>
        <dbReference type="Proteomes" id="UP000320475"/>
    </source>
</evidence>
<dbReference type="EMBL" id="QEAN01000047">
    <property type="protein sequence ID" value="TPX51951.1"/>
    <property type="molecule type" value="Genomic_DNA"/>
</dbReference>
<evidence type="ECO:0000256" key="4">
    <source>
        <dbReference type="ARBA" id="ARBA00022701"/>
    </source>
</evidence>
<dbReference type="Pfam" id="PF06657">
    <property type="entry name" value="Cep57_MT_bd"/>
    <property type="match status" value="1"/>
</dbReference>
<feature type="compositionally biased region" description="Polar residues" evidence="7">
    <location>
        <begin position="208"/>
        <end position="231"/>
    </location>
</feature>
<feature type="region of interest" description="Disordered" evidence="7">
    <location>
        <begin position="1"/>
        <end position="42"/>
    </location>
</feature>
<dbReference type="OrthoDB" id="76453at2759"/>
<protein>
    <recommendedName>
        <fullName evidence="14">Cep57 centrosome microtubule-binding domain-containing protein</fullName>
    </recommendedName>
</protein>
<dbReference type="EMBL" id="QEAM01000178">
    <property type="protein sequence ID" value="TPX44525.1"/>
    <property type="molecule type" value="Genomic_DNA"/>
</dbReference>
<dbReference type="InterPro" id="IPR051756">
    <property type="entry name" value="Centrosomal_MT-associated"/>
</dbReference>
<evidence type="ECO:0000259" key="8">
    <source>
        <dbReference type="Pfam" id="PF06657"/>
    </source>
</evidence>
<evidence type="ECO:0000256" key="2">
    <source>
        <dbReference type="ARBA" id="ARBA00008179"/>
    </source>
</evidence>
<feature type="compositionally biased region" description="Basic and acidic residues" evidence="7">
    <location>
        <begin position="908"/>
        <end position="924"/>
    </location>
</feature>
<comment type="subcellular location">
    <subcellularLocation>
        <location evidence="1">Cytoplasm</location>
        <location evidence="1">Cytoskeleton</location>
        <location evidence="1">Microtubule organizing center</location>
        <location evidence="1">Centrosome</location>
    </subcellularLocation>
</comment>
<feature type="region of interest" description="Disordered" evidence="7">
    <location>
        <begin position="147"/>
        <end position="167"/>
    </location>
</feature>
<evidence type="ECO:0000256" key="1">
    <source>
        <dbReference type="ARBA" id="ARBA00004300"/>
    </source>
</evidence>
<gene>
    <name evidence="10" type="ORF">SeLEV6574_g04441</name>
    <name evidence="11" type="ORF">SeMB42_g01750</name>
</gene>
<evidence type="ECO:0000313" key="11">
    <source>
        <dbReference type="EMBL" id="TPX51951.1"/>
    </source>
</evidence>
<dbReference type="Proteomes" id="UP000320475">
    <property type="component" value="Unassembled WGS sequence"/>
</dbReference>
<keyword evidence="4" id="KW-0493">Microtubule</keyword>
<evidence type="ECO:0008006" key="14">
    <source>
        <dbReference type="Google" id="ProtNLM"/>
    </source>
</evidence>
<keyword evidence="5" id="KW-0175">Coiled coil</keyword>
<feature type="domain" description="Cep57 centrosome microtubule-binding" evidence="8">
    <location>
        <begin position="760"/>
        <end position="839"/>
    </location>
</feature>
<dbReference type="PANTHER" id="PTHR19336:SF9">
    <property type="entry name" value="SPINDLE POLE BODY PROTEIN PPC89"/>
    <property type="match status" value="1"/>
</dbReference>
<feature type="domain" description="Cep57 centrosome localisation" evidence="9">
    <location>
        <begin position="351"/>
        <end position="467"/>
    </location>
</feature>
<dbReference type="STRING" id="286115.A0A507CZF2"/>
<feature type="region of interest" description="Disordered" evidence="7">
    <location>
        <begin position="504"/>
        <end position="531"/>
    </location>
</feature>
<feature type="region of interest" description="Disordered" evidence="7">
    <location>
        <begin position="391"/>
        <end position="413"/>
    </location>
</feature>
<feature type="region of interest" description="Disordered" evidence="7">
    <location>
        <begin position="585"/>
        <end position="625"/>
    </location>
</feature>
<proteinExistence type="inferred from homology"/>
<feature type="region of interest" description="Disordered" evidence="7">
    <location>
        <begin position="200"/>
        <end position="256"/>
    </location>
</feature>
<evidence type="ECO:0000313" key="10">
    <source>
        <dbReference type="EMBL" id="TPX44525.1"/>
    </source>
</evidence>
<feature type="compositionally biased region" description="Low complexity" evidence="7">
    <location>
        <begin position="596"/>
        <end position="608"/>
    </location>
</feature>
<evidence type="ECO:0000313" key="12">
    <source>
        <dbReference type="Proteomes" id="UP000317494"/>
    </source>
</evidence>
<reference evidence="12 13" key="1">
    <citation type="journal article" date="2019" name="Sci. Rep.">
        <title>Comparative genomics of chytrid fungi reveal insights into the obligate biotrophic and pathogenic lifestyle of Synchytrium endobioticum.</title>
        <authorList>
            <person name="van de Vossenberg B.T.L.H."/>
            <person name="Warris S."/>
            <person name="Nguyen H.D.T."/>
            <person name="van Gent-Pelzer M.P.E."/>
            <person name="Joly D.L."/>
            <person name="van de Geest H.C."/>
            <person name="Bonants P.J.M."/>
            <person name="Smith D.S."/>
            <person name="Levesque C.A."/>
            <person name="van der Lee T.A.J."/>
        </authorList>
    </citation>
    <scope>NUCLEOTIDE SEQUENCE [LARGE SCALE GENOMIC DNA]</scope>
    <source>
        <strain evidence="10 13">LEV6574</strain>
        <strain evidence="11 12">MB42</strain>
    </source>
</reference>
<dbReference type="VEuPathDB" id="FungiDB:SeMB42_g01750"/>
<dbReference type="AlphaFoldDB" id="A0A507CZF2"/>
<evidence type="ECO:0000256" key="5">
    <source>
        <dbReference type="ARBA" id="ARBA00023054"/>
    </source>
</evidence>
<keyword evidence="3" id="KW-0963">Cytoplasm</keyword>
<dbReference type="GO" id="GO:0042802">
    <property type="term" value="F:identical protein binding"/>
    <property type="evidence" value="ECO:0007669"/>
    <property type="project" value="InterPro"/>
</dbReference>
<dbReference type="GO" id="GO:0043015">
    <property type="term" value="F:gamma-tubulin binding"/>
    <property type="evidence" value="ECO:0007669"/>
    <property type="project" value="InterPro"/>
</dbReference>
<sequence length="943" mass="104918">MQKSPAKDDALDLSELAPSIQIPFGSSPPSQQHQRQHQRNPTFARMKLDHAAQIDLELQQRLENELSADVQDLSFQPESFNKSTSQHHPSQHQSRPFNDAPPTPFDDTAFSFEFDAAHNLNNMSMLGSAAALDVSATGRRISSTNTFNQSLAKNHHMDPSATSPIPMDDHLRERFDHLLSKELERTDAILQRSAASLTFDSHTDLSDPKTTNSAHYQPQGRRQSTTVNPPQHSRLVADSPPPTNHPRTLPYPHPSIPPIIPPAVTFNSNNRTHSFDQPIITSSKIDKSSSRIMLENSRPVSILDSSRPISTIDGDVSSLGIGEKLHNATVNPPIDLHRPIGNLPEDHSSKAVISALKTLQEKIAHLEKDKENATRHIEDLENELIQAKRQVKEHVDGVQRASPSSRGRDSSKNDLMLEKLRLENLLASSNSQANLLERQLEYSRKMAQDAISERDQALQNLEQIRREIAILRASTLKHAGAAMVSASTSTTPVGQSMSTRVEVSDSDKVPCQSATTHPAAAASRNAKMDDEPSFLQKEDVDLLRREIDETRSKVSTMGMNGVSADDEEKLKQLLLEKALKRSRKIVPGKSARSSKATTAVNTENTTAVKPSDVPKITRPAPAAERQVPTWKRVDVRLANGTVNNGFYQKHAKSSRKVEAASINTPSPPLIQHDELVPVKKGKDLPFIIGTSAGKSYSVTANLQKVYSMLKNHNPQLCSVCRRKHSGKRKQEDDGGRDEGWRWCNGANDINHDQSSPVQPSSGKSLVKVLSLLEDEFNHLKMHYQNLVTRYEEAAESTGRGRHHLPGSLGCDSNRTLRVLGDDLRDIIQSMEIKGDQISIIREIVNSTNATRATLHFDEDLAELHNYNHHHHHHHHHGENNRARKERRGGDGIPFPRMRSRSHPPVIDEEGRRGRARSRSAERKTHLANLGLLKSSIKVQNQLA</sequence>
<evidence type="ECO:0000256" key="3">
    <source>
        <dbReference type="ARBA" id="ARBA00022490"/>
    </source>
</evidence>
<dbReference type="GO" id="GO:0005874">
    <property type="term" value="C:microtubule"/>
    <property type="evidence" value="ECO:0007669"/>
    <property type="project" value="UniProtKB-KW"/>
</dbReference>
<keyword evidence="6" id="KW-0206">Cytoskeleton</keyword>
<evidence type="ECO:0000256" key="7">
    <source>
        <dbReference type="SAM" id="MobiDB-lite"/>
    </source>
</evidence>
<comment type="similarity">
    <text evidence="2">Belongs to the translokin family.</text>
</comment>
<dbReference type="PANTHER" id="PTHR19336">
    <property type="entry name" value="UNCHARACTERIZED DUF1167"/>
    <property type="match status" value="1"/>
</dbReference>
<dbReference type="InterPro" id="IPR024957">
    <property type="entry name" value="Cep57_MT-bd_dom"/>
</dbReference>
<accession>A0A507CZF2</accession>
<evidence type="ECO:0000259" key="9">
    <source>
        <dbReference type="Pfam" id="PF14073"/>
    </source>
</evidence>
<dbReference type="InterPro" id="IPR025913">
    <property type="entry name" value="Cep57_CLD"/>
</dbReference>
<feature type="region of interest" description="Disordered" evidence="7">
    <location>
        <begin position="79"/>
        <end position="106"/>
    </location>
</feature>
<dbReference type="Gene3D" id="1.20.58.90">
    <property type="match status" value="1"/>
</dbReference>
<feature type="region of interest" description="Disordered" evidence="7">
    <location>
        <begin position="868"/>
        <end position="925"/>
    </location>
</feature>
<dbReference type="Pfam" id="PF14073">
    <property type="entry name" value="Cep57_CLD"/>
    <property type="match status" value="1"/>
</dbReference>
<organism evidence="10 13">
    <name type="scientific">Synchytrium endobioticum</name>
    <dbReference type="NCBI Taxonomy" id="286115"/>
    <lineage>
        <taxon>Eukaryota</taxon>
        <taxon>Fungi</taxon>
        <taxon>Fungi incertae sedis</taxon>
        <taxon>Chytridiomycota</taxon>
        <taxon>Chytridiomycota incertae sedis</taxon>
        <taxon>Chytridiomycetes</taxon>
        <taxon>Synchytriales</taxon>
        <taxon>Synchytriaceae</taxon>
        <taxon>Synchytrium</taxon>
    </lineage>
</organism>
<dbReference type="GO" id="GO:0008017">
    <property type="term" value="F:microtubule binding"/>
    <property type="evidence" value="ECO:0007669"/>
    <property type="project" value="InterPro"/>
</dbReference>
<dbReference type="Proteomes" id="UP000317494">
    <property type="component" value="Unassembled WGS sequence"/>
</dbReference>
<comment type="caution">
    <text evidence="10">The sequence shown here is derived from an EMBL/GenBank/DDBJ whole genome shotgun (WGS) entry which is preliminary data.</text>
</comment>
<evidence type="ECO:0000256" key="6">
    <source>
        <dbReference type="ARBA" id="ARBA00023212"/>
    </source>
</evidence>